<evidence type="ECO:0000313" key="2">
    <source>
        <dbReference type="EMBL" id="KAF5937846.1"/>
    </source>
</evidence>
<dbReference type="Proteomes" id="UP000593564">
    <property type="component" value="Unassembled WGS sequence"/>
</dbReference>
<keyword evidence="1" id="KW-0812">Transmembrane</keyword>
<proteinExistence type="predicted"/>
<feature type="transmembrane region" description="Helical" evidence="1">
    <location>
        <begin position="14"/>
        <end position="34"/>
    </location>
</feature>
<keyword evidence="1" id="KW-0472">Membrane</keyword>
<keyword evidence="1" id="KW-1133">Transmembrane helix</keyword>
<accession>A0A7J7GER9</accession>
<evidence type="ECO:0000256" key="1">
    <source>
        <dbReference type="SAM" id="Phobius"/>
    </source>
</evidence>
<organism evidence="2 3">
    <name type="scientific">Camellia sinensis</name>
    <name type="common">Tea plant</name>
    <name type="synonym">Thea sinensis</name>
    <dbReference type="NCBI Taxonomy" id="4442"/>
    <lineage>
        <taxon>Eukaryota</taxon>
        <taxon>Viridiplantae</taxon>
        <taxon>Streptophyta</taxon>
        <taxon>Embryophyta</taxon>
        <taxon>Tracheophyta</taxon>
        <taxon>Spermatophyta</taxon>
        <taxon>Magnoliopsida</taxon>
        <taxon>eudicotyledons</taxon>
        <taxon>Gunneridae</taxon>
        <taxon>Pentapetalae</taxon>
        <taxon>asterids</taxon>
        <taxon>Ericales</taxon>
        <taxon>Theaceae</taxon>
        <taxon>Camellia</taxon>
    </lineage>
</organism>
<gene>
    <name evidence="2" type="ORF">HYC85_025352</name>
</gene>
<protein>
    <submittedName>
        <fullName evidence="2">Uncharacterized protein</fullName>
    </submittedName>
</protein>
<comment type="caution">
    <text evidence="2">The sequence shown here is derived from an EMBL/GenBank/DDBJ whole genome shotgun (WGS) entry which is preliminary data.</text>
</comment>
<name>A0A7J7GER9_CAMSI</name>
<reference evidence="3" key="1">
    <citation type="journal article" date="2020" name="Nat. Commun.">
        <title>Genome assembly of wild tea tree DASZ reveals pedigree and selection history of tea varieties.</title>
        <authorList>
            <person name="Zhang W."/>
            <person name="Zhang Y."/>
            <person name="Qiu H."/>
            <person name="Guo Y."/>
            <person name="Wan H."/>
            <person name="Zhang X."/>
            <person name="Scossa F."/>
            <person name="Alseekh S."/>
            <person name="Zhang Q."/>
            <person name="Wang P."/>
            <person name="Xu L."/>
            <person name="Schmidt M.H."/>
            <person name="Jia X."/>
            <person name="Li D."/>
            <person name="Zhu A."/>
            <person name="Guo F."/>
            <person name="Chen W."/>
            <person name="Ni D."/>
            <person name="Usadel B."/>
            <person name="Fernie A.R."/>
            <person name="Wen W."/>
        </authorList>
    </citation>
    <scope>NUCLEOTIDE SEQUENCE [LARGE SCALE GENOMIC DNA]</scope>
    <source>
        <strain evidence="3">cv. G240</strain>
    </source>
</reference>
<reference evidence="2 3" key="2">
    <citation type="submission" date="2020-07" db="EMBL/GenBank/DDBJ databases">
        <title>Genome assembly of wild tea tree DASZ reveals pedigree and selection history of tea varieties.</title>
        <authorList>
            <person name="Zhang W."/>
        </authorList>
    </citation>
    <scope>NUCLEOTIDE SEQUENCE [LARGE SCALE GENOMIC DNA]</scope>
    <source>
        <strain evidence="3">cv. G240</strain>
        <tissue evidence="2">Leaf</tissue>
    </source>
</reference>
<keyword evidence="3" id="KW-1185">Reference proteome</keyword>
<evidence type="ECO:0000313" key="3">
    <source>
        <dbReference type="Proteomes" id="UP000593564"/>
    </source>
</evidence>
<sequence>MPPTRVMKEFLNSIIRKISCIVTITIVLLVGGVWKESDILTLPTWYTDLTMFTLEATMADCHNNGGLCESVRFGVFYLGDVGDDYDCVVGRALGPSQAGKTARLGSVPLSATRRESAQRGAAQHQLGAARCTAQTRLGARLQHAARVRGADGVCVDSAVDARVMARAGASVGRLARGSAWLRRGGACIPRAAFQGLDVSPKEDYELRSIIIDDDKDKFVSGINRHKYKADVIPLVHWEWIFEYGALKCAAALLQGETSQTVDFYSSDTFRLPMTHTLARTYNYDFIELFIRHGASFDHRCYGVGQSFWYLEGKLPLNTAVESISALFSRSSIFFEKWNPRKPFFELLVGLSMKKQMDSIRVLVLNTKEAELEICHYAKEGNVVELAVLLMTAREEVALLKSQIRDGSTSNGRISIHQYILSKLEALICEEYKPTSYNEQKKLLLGGKEKKAAFTSVLVLLEFFEMEGDTIEAYIRQERANLSKEQVALDIAWLLQGAKILPKYRGINLNKIWIYPTNEVCNSSKGIGEEEVEGWGNESLTQSICTTALSLWDEVVGSTTAAEVGDGDEVMQAVTTNAAIG</sequence>
<dbReference type="AlphaFoldDB" id="A0A7J7GER9"/>
<dbReference type="EMBL" id="JACBKZ010000012">
    <property type="protein sequence ID" value="KAF5937846.1"/>
    <property type="molecule type" value="Genomic_DNA"/>
</dbReference>